<dbReference type="GO" id="GO:0047429">
    <property type="term" value="F:nucleoside triphosphate diphosphatase activity"/>
    <property type="evidence" value="ECO:0007669"/>
    <property type="project" value="InterPro"/>
</dbReference>
<evidence type="ECO:0000256" key="2">
    <source>
        <dbReference type="ARBA" id="ARBA00022801"/>
    </source>
</evidence>
<dbReference type="InterPro" id="IPR029001">
    <property type="entry name" value="ITPase-like_fam"/>
</dbReference>
<dbReference type="GO" id="GO:0009143">
    <property type="term" value="P:nucleoside triphosphate catabolic process"/>
    <property type="evidence" value="ECO:0007669"/>
    <property type="project" value="InterPro"/>
</dbReference>
<protein>
    <submittedName>
        <fullName evidence="3">XTP/dITP diphosphohydrolase</fullName>
    </submittedName>
</protein>
<dbReference type="PANTHER" id="PTHR11067">
    <property type="entry name" value="INOSINE TRIPHOSPHATE PYROPHOSPHATASE/HAM1 PROTEIN"/>
    <property type="match status" value="1"/>
</dbReference>
<dbReference type="Gene3D" id="3.90.950.10">
    <property type="match status" value="1"/>
</dbReference>
<dbReference type="AlphaFoldDB" id="A0A1H9QVH8"/>
<dbReference type="OrthoDB" id="2142580at2"/>
<dbReference type="EMBL" id="FOHA01000002">
    <property type="protein sequence ID" value="SER64601.1"/>
    <property type="molecule type" value="Genomic_DNA"/>
</dbReference>
<keyword evidence="4" id="KW-1185">Reference proteome</keyword>
<dbReference type="SUPFAM" id="SSF52972">
    <property type="entry name" value="ITPase-like"/>
    <property type="match status" value="1"/>
</dbReference>
<evidence type="ECO:0000313" key="4">
    <source>
        <dbReference type="Proteomes" id="UP000198948"/>
    </source>
</evidence>
<keyword evidence="2 3" id="KW-0378">Hydrolase</keyword>
<reference evidence="3 4" key="1">
    <citation type="submission" date="2016-10" db="EMBL/GenBank/DDBJ databases">
        <authorList>
            <person name="de Groot N.N."/>
        </authorList>
    </citation>
    <scope>NUCLEOTIDE SEQUENCE [LARGE SCALE GENOMIC DNA]</scope>
    <source>
        <strain evidence="3 4">DSM 13760</strain>
    </source>
</reference>
<proteinExistence type="inferred from homology"/>
<comment type="similarity">
    <text evidence="1">Belongs to the HAM1 NTPase family.</text>
</comment>
<dbReference type="InterPro" id="IPR002637">
    <property type="entry name" value="RdgB/HAM1"/>
</dbReference>
<dbReference type="Pfam" id="PF01725">
    <property type="entry name" value="Ham1p_like"/>
    <property type="match status" value="1"/>
</dbReference>
<gene>
    <name evidence="3" type="ORF">SAMN04488559_102317</name>
</gene>
<dbReference type="PANTHER" id="PTHR11067:SF9">
    <property type="entry name" value="INOSINE TRIPHOSPHATE PYROPHOSPHATASE"/>
    <property type="match status" value="1"/>
</dbReference>
<name>A0A1H9QVH8_9LACT</name>
<evidence type="ECO:0000313" key="3">
    <source>
        <dbReference type="EMBL" id="SER64601.1"/>
    </source>
</evidence>
<dbReference type="GO" id="GO:0005829">
    <property type="term" value="C:cytosol"/>
    <property type="evidence" value="ECO:0007669"/>
    <property type="project" value="TreeGrafter"/>
</dbReference>
<organism evidence="3 4">
    <name type="scientific">Isobaculum melis</name>
    <dbReference type="NCBI Taxonomy" id="142588"/>
    <lineage>
        <taxon>Bacteria</taxon>
        <taxon>Bacillati</taxon>
        <taxon>Bacillota</taxon>
        <taxon>Bacilli</taxon>
        <taxon>Lactobacillales</taxon>
        <taxon>Carnobacteriaceae</taxon>
        <taxon>Isobaculum</taxon>
    </lineage>
</organism>
<dbReference type="Proteomes" id="UP000198948">
    <property type="component" value="Unassembled WGS sequence"/>
</dbReference>
<accession>A0A1H9QVH8</accession>
<dbReference type="STRING" id="142588.SAMN04488559_102317"/>
<evidence type="ECO:0000256" key="1">
    <source>
        <dbReference type="ARBA" id="ARBA00008023"/>
    </source>
</evidence>
<sequence>MEIIIGTNNQGKLNELSAGINDPAIQLVPYTTYSHQEIDILESGSSYLANAQIKALHYAKVLQKNVLADDGGLELAAFPTLLGVETARFFSKDATDQQKNQQLLALFDQPASSRIITLHAVLVYASPNGILCTVAEELTGEIAKVETGSLGYGFDRIFYLPEIKKTLAELPLVERNQYSPRIRAFQKISKKIQEVTNESASNIR</sequence>